<dbReference type="Pfam" id="PF05380">
    <property type="entry name" value="Peptidase_A17"/>
    <property type="match status" value="1"/>
</dbReference>
<dbReference type="Gene3D" id="3.30.70.270">
    <property type="match status" value="1"/>
</dbReference>
<dbReference type="PROSITE" id="PS50994">
    <property type="entry name" value="INTEGRASE"/>
    <property type="match status" value="1"/>
</dbReference>
<evidence type="ECO:0000259" key="2">
    <source>
        <dbReference type="PROSITE" id="PS50994"/>
    </source>
</evidence>
<dbReference type="InterPro" id="IPR005312">
    <property type="entry name" value="DUF1759"/>
</dbReference>
<sequence length="1766" mass="199637">MSQYDTAMKGLMRKFCRLGNDVASICDKGRKALSTPEQINPFLGMYTSLAKTYERFEDTWDEMYSLSDAEGATTFPSEKDKTLYDNVKRYFYEANSTYIKFTESAVGTPKKGTSRSRGDLSDVTVSTNESSISNLPKLSIPQFDGKILNWPKFKDVFCAIIQDDPSIPPVRKFHYLVRAVSGPAAAIVTKVPITGENYSVVWNELLKTYDKKRLLATAYLNELISFQPLQGKSTSASLQLFLSKVCENVSALEKLGIADLGSFVLFHLAVKCLDQQTREAFETHCKDEFPKFGTLCDFVRNRQLALQLADHSVIDSNPSSSFKRKDADKEKSTKTRSFPRIQTALLSNNDDGNPKSSKPKIVCIVCKQNHTILNCLQFLEATSKQRVAWLQSWKGCRNCLSHNHVTDACQSKWSCRFCPSKHHSYLHVSKSNSVPPQSGNSTANPSSSTSPVNMSTLSIHEAKVLLGTVNLEIEDNFGNFQSLRMVVDNGSQNTFLTLGCVQRLGLDLMKVPKKVSCLGNTSFSGVQGSVYCKFRPTGGDSELLTEALVVRKITSDLPNFQMSRNFWERYTKYSLADPNFWESRPVDGLLGCDLVPDIWTGNIITVDREKPRLFSSIFGYVVMGRVPPDSASTMMSTQAGVCVTDSQETTSTILFSASVPNLHDELQQFWKLEEPSSIKSATNPDDDMCEDHFQKTFSRDHSGRYVVSLPFKSEPNFGPMNKQAFRNLQNLEAKFQRHPELATQYKEFMRNYIDLGHMEETFKPSKYIIPHHCISKLDSPSKFRVVFNASARSSLGSLNEKLSPGPKLQTDIKMLLLNFRIHKVVFVADIVKMYRQILIHPNDRCYQHIYWRFNPEENVKCYELKTLTYGLTNSPFLALRVIQQLRDDEGSNFPRAAEILCKDRYIDDFVTGAATIQGALELQTQLIGILKKGGFELSKWSSNDVEILKAVAQNPTDEPVSLTPKDDATVKILGLQWHPESDVFSYNIGVPDGIVTKRSMLSTIAKIYDPMGFLSPVVFLAKSFIQELWKSNIDWDDPVPETTKQTWLDFVRHLPDLSNLRIPRHLFVNPTITYHTVGFSDASEKGYSCSIYFRILIENEVRTNLIVAKSKLAPVKTISIPRLELCGALLLATTYATLEEFLSHLPPPALTSQFFTDSTIVLGWLNTPTYKLKTFVANRVTQSLELTPASSWSHVVSEDNPSDCSSRGLMPNEILTHSLWWNGPSWLKTPFSTWECENHYELQDSIELKPMINALVATTKSSCDTSWMTKFSSYSQLLHFVGTLLRFITNHRNPESKKFGPLTAMEFQQAETACIKSVQLRHFLDGSFAKNRQVPIERFAKLSPFYDEKGVLRVGGRLKNANVSLQQKHPVLMPNKCHFTILLVDYVHKTNLHPGPGLLQALIQLKYWIPSLRTIVRKRVFMCVTCFKLRSAVKNDPPPMGELPAYRVNISRPFQHTGVDFAGPLQMRESLRRKSAVSKVYICVFVCMPTKAVHLEAVTSLSTESFMAAFSRFISRRGLPQKMYSDCGSNFRGAASQLKELEDWYHNESTQNSLAQFGSIRGVEWSFIPPHAPHFGGLWEITVKGVKRHLQAVAGNAILTFEELSTLLTRIECILNSRPLCPLSSSPEEIDFLSPGHFLIGGHLMANPEPTLLDISENRLSRWQLVKRMSEHLWRRWQKEYLSYLQQRSKWTKPVQNLQEGDLVLLNDSGTHPLQWPLARVIAVHPGKDSHVRTATIRTSTTVLRRPVVKLIPLLPLQVPAYDEES</sequence>
<dbReference type="InterPro" id="IPR040676">
    <property type="entry name" value="DUF5641"/>
</dbReference>
<dbReference type="InterPro" id="IPR043128">
    <property type="entry name" value="Rev_trsase/Diguanyl_cyclase"/>
</dbReference>
<gene>
    <name evidence="3" type="primary">pol_160</name>
    <name evidence="4" type="synonym">pol_159</name>
    <name evidence="4" type="ORF">CM83_50286</name>
    <name evidence="3" type="ORF">CM83_50288</name>
</gene>
<evidence type="ECO:0000256" key="1">
    <source>
        <dbReference type="SAM" id="MobiDB-lite"/>
    </source>
</evidence>
<dbReference type="GO" id="GO:0015074">
    <property type="term" value="P:DNA integration"/>
    <property type="evidence" value="ECO:0007669"/>
    <property type="project" value="InterPro"/>
</dbReference>
<dbReference type="SUPFAM" id="SSF53098">
    <property type="entry name" value="Ribonuclease H-like"/>
    <property type="match status" value="1"/>
</dbReference>
<dbReference type="SUPFAM" id="SSF56672">
    <property type="entry name" value="DNA/RNA polymerases"/>
    <property type="match status" value="1"/>
</dbReference>
<dbReference type="InterPro" id="IPR012337">
    <property type="entry name" value="RNaseH-like_sf"/>
</dbReference>
<feature type="compositionally biased region" description="Low complexity" evidence="1">
    <location>
        <begin position="438"/>
        <end position="451"/>
    </location>
</feature>
<dbReference type="Gene3D" id="3.30.420.10">
    <property type="entry name" value="Ribonuclease H-like superfamily/Ribonuclease H"/>
    <property type="match status" value="1"/>
</dbReference>
<dbReference type="InterPro" id="IPR008042">
    <property type="entry name" value="Retrotrans_Pao"/>
</dbReference>
<dbReference type="Pfam" id="PF18701">
    <property type="entry name" value="DUF5641"/>
    <property type="match status" value="1"/>
</dbReference>
<dbReference type="GO" id="GO:0003676">
    <property type="term" value="F:nucleic acid binding"/>
    <property type="evidence" value="ECO:0007669"/>
    <property type="project" value="InterPro"/>
</dbReference>
<accession>A0A0A9X8U7</accession>
<dbReference type="GO" id="GO:0071897">
    <property type="term" value="P:DNA biosynthetic process"/>
    <property type="evidence" value="ECO:0007669"/>
    <property type="project" value="UniProtKB-ARBA"/>
</dbReference>
<protein>
    <submittedName>
        <fullName evidence="3">Pro-Pol polyprotein</fullName>
    </submittedName>
</protein>
<dbReference type="PANTHER" id="PTHR47331:SF1">
    <property type="entry name" value="GAG-LIKE PROTEIN"/>
    <property type="match status" value="1"/>
</dbReference>
<feature type="compositionally biased region" description="Basic and acidic residues" evidence="1">
    <location>
        <begin position="323"/>
        <end position="333"/>
    </location>
</feature>
<dbReference type="EMBL" id="GBHO01028370">
    <property type="protein sequence ID" value="JAG15234.1"/>
    <property type="molecule type" value="Transcribed_RNA"/>
</dbReference>
<evidence type="ECO:0000313" key="4">
    <source>
        <dbReference type="EMBL" id="JAG15234.1"/>
    </source>
</evidence>
<organism evidence="3">
    <name type="scientific">Lygus hesperus</name>
    <name type="common">Western plant bug</name>
    <dbReference type="NCBI Taxonomy" id="30085"/>
    <lineage>
        <taxon>Eukaryota</taxon>
        <taxon>Metazoa</taxon>
        <taxon>Ecdysozoa</taxon>
        <taxon>Arthropoda</taxon>
        <taxon>Hexapoda</taxon>
        <taxon>Insecta</taxon>
        <taxon>Pterygota</taxon>
        <taxon>Neoptera</taxon>
        <taxon>Paraneoptera</taxon>
        <taxon>Hemiptera</taxon>
        <taxon>Heteroptera</taxon>
        <taxon>Panheteroptera</taxon>
        <taxon>Cimicomorpha</taxon>
        <taxon>Miridae</taxon>
        <taxon>Mirini</taxon>
        <taxon>Lygus</taxon>
    </lineage>
</organism>
<dbReference type="InterPro" id="IPR001584">
    <property type="entry name" value="Integrase_cat-core"/>
</dbReference>
<dbReference type="EMBL" id="GBHO01028371">
    <property type="protein sequence ID" value="JAG15233.1"/>
    <property type="molecule type" value="Transcribed_RNA"/>
</dbReference>
<name>A0A0A9X8U7_LYGHE</name>
<dbReference type="PANTHER" id="PTHR47331">
    <property type="entry name" value="PHD-TYPE DOMAIN-CONTAINING PROTEIN"/>
    <property type="match status" value="1"/>
</dbReference>
<proteinExistence type="predicted"/>
<reference evidence="3" key="2">
    <citation type="submission" date="2014-07" db="EMBL/GenBank/DDBJ databases">
        <authorList>
            <person name="Hull J."/>
        </authorList>
    </citation>
    <scope>NUCLEOTIDE SEQUENCE</scope>
</reference>
<dbReference type="GO" id="GO:0042575">
    <property type="term" value="C:DNA polymerase complex"/>
    <property type="evidence" value="ECO:0007669"/>
    <property type="project" value="UniProtKB-ARBA"/>
</dbReference>
<dbReference type="InterPro" id="IPR043502">
    <property type="entry name" value="DNA/RNA_pol_sf"/>
</dbReference>
<reference evidence="3" key="1">
    <citation type="journal article" date="2014" name="PLoS ONE">
        <title>Transcriptome-Based Identification of ABC Transporters in the Western Tarnished Plant Bug Lygus hesperus.</title>
        <authorList>
            <person name="Hull J.J."/>
            <person name="Chaney K."/>
            <person name="Geib S.M."/>
            <person name="Fabrick J.A."/>
            <person name="Brent C.S."/>
            <person name="Walsh D."/>
            <person name="Lavine L.C."/>
        </authorList>
    </citation>
    <scope>NUCLEOTIDE SEQUENCE</scope>
</reference>
<feature type="domain" description="Integrase catalytic" evidence="2">
    <location>
        <begin position="1449"/>
        <end position="1643"/>
    </location>
</feature>
<dbReference type="InterPro" id="IPR036397">
    <property type="entry name" value="RNaseH_sf"/>
</dbReference>
<evidence type="ECO:0000313" key="3">
    <source>
        <dbReference type="EMBL" id="JAG15233.1"/>
    </source>
</evidence>
<feature type="region of interest" description="Disordered" evidence="1">
    <location>
        <begin position="317"/>
        <end position="336"/>
    </location>
</feature>
<feature type="region of interest" description="Disordered" evidence="1">
    <location>
        <begin position="429"/>
        <end position="453"/>
    </location>
</feature>
<dbReference type="Pfam" id="PF03564">
    <property type="entry name" value="DUF1759"/>
    <property type="match status" value="1"/>
</dbReference>
<dbReference type="Gene3D" id="3.10.10.10">
    <property type="entry name" value="HIV Type 1 Reverse Transcriptase, subunit A, domain 1"/>
    <property type="match status" value="1"/>
</dbReference>